<dbReference type="Proteomes" id="UP000422736">
    <property type="component" value="Chromosome 2"/>
</dbReference>
<evidence type="ECO:0000313" key="1">
    <source>
        <dbReference type="EMBL" id="QGN14703.1"/>
    </source>
</evidence>
<reference evidence="1 2" key="1">
    <citation type="submission" date="2016-03" db="EMBL/GenBank/DDBJ databases">
        <title>How can Kluyveromyces marxianus grow so fast - potential evolutionary course in Saccharomyces Complex revealed by comparative genomics.</title>
        <authorList>
            <person name="Mo W."/>
            <person name="Lu W."/>
            <person name="Yang X."/>
            <person name="Qi J."/>
            <person name="Lv H."/>
        </authorList>
    </citation>
    <scope>NUCLEOTIDE SEQUENCE [LARGE SCALE GENOMIC DNA]</scope>
    <source>
        <strain evidence="1 2">FIM1</strain>
    </source>
</reference>
<gene>
    <name evidence="1" type="ORF">FIM1_1370</name>
</gene>
<evidence type="ECO:0000313" key="2">
    <source>
        <dbReference type="Proteomes" id="UP000422736"/>
    </source>
</evidence>
<keyword evidence="2" id="KW-1185">Reference proteome</keyword>
<accession>A0ABX6EQW3</accession>
<proteinExistence type="predicted"/>
<protein>
    <submittedName>
        <fullName evidence="1">Uncharacterized protein</fullName>
    </submittedName>
</protein>
<name>A0ABX6EQW3_KLUMA</name>
<organism evidence="1 2">
    <name type="scientific">Kluyveromyces marxianus</name>
    <name type="common">Yeast</name>
    <name type="synonym">Candida kefyr</name>
    <dbReference type="NCBI Taxonomy" id="4911"/>
    <lineage>
        <taxon>Eukaryota</taxon>
        <taxon>Fungi</taxon>
        <taxon>Dikarya</taxon>
        <taxon>Ascomycota</taxon>
        <taxon>Saccharomycotina</taxon>
        <taxon>Saccharomycetes</taxon>
        <taxon>Saccharomycetales</taxon>
        <taxon>Saccharomycetaceae</taxon>
        <taxon>Kluyveromyces</taxon>
    </lineage>
</organism>
<sequence length="167" mass="19471">MSSLLYFHIFACNCSKRRVLEEVSSSWKGKKEKKRYTHIHIRTVCTLHKVTLLCPPFGIEVSFFHGILFLKALRLLCQQHTVFWETVGLKMIHVILTCNKYPAFKGKINVPLLYTPAQSKECDECGQAESPSHVRERQVLLIQHMVHNNLTIEDRCPLYRKCLCRVE</sequence>
<dbReference type="EMBL" id="CP015055">
    <property type="protein sequence ID" value="QGN14703.1"/>
    <property type="molecule type" value="Genomic_DNA"/>
</dbReference>